<dbReference type="AlphaFoldDB" id="A0A5C0VIK7"/>
<dbReference type="Proteomes" id="UP000323653">
    <property type="component" value="Chromosome"/>
</dbReference>
<comment type="function">
    <text evidence="2">Binds to DNA and alters its conformation. May be involved in regulation of gene expression, nucleoid organization and DNA protection.</text>
</comment>
<dbReference type="GO" id="GO:0003677">
    <property type="term" value="F:DNA binding"/>
    <property type="evidence" value="ECO:0007669"/>
    <property type="project" value="UniProtKB-UniRule"/>
</dbReference>
<dbReference type="InterPro" id="IPR036894">
    <property type="entry name" value="YbaB-like_sf"/>
</dbReference>
<dbReference type="KEGG" id="pej:FYC62_12320"/>
<proteinExistence type="inferred from homology"/>
<evidence type="ECO:0000313" key="3">
    <source>
        <dbReference type="EMBL" id="QEK52346.1"/>
    </source>
</evidence>
<reference evidence="3 4" key="1">
    <citation type="submission" date="2019-08" db="EMBL/GenBank/DDBJ databases">
        <title>Pedobacter sp. nov., isolated from Han river, South Korea.</title>
        <authorList>
            <person name="Lee D.-H."/>
            <person name="Kim Y.-S."/>
            <person name="Hwang E.-M."/>
            <person name="Le Tran T.C."/>
            <person name="Cha C.-J."/>
        </authorList>
    </citation>
    <scope>NUCLEOTIDE SEQUENCE [LARGE SCALE GENOMIC DNA]</scope>
    <source>
        <strain evidence="3 4">CJ43</strain>
    </source>
</reference>
<evidence type="ECO:0000256" key="2">
    <source>
        <dbReference type="HAMAP-Rule" id="MF_00274"/>
    </source>
</evidence>
<dbReference type="PIRSF" id="PIRSF004555">
    <property type="entry name" value="UCP004555"/>
    <property type="match status" value="1"/>
</dbReference>
<dbReference type="Pfam" id="PF02575">
    <property type="entry name" value="YbaB_DNA_bd"/>
    <property type="match status" value="1"/>
</dbReference>
<accession>A0A5C0VIK7</accession>
<dbReference type="GO" id="GO:0005829">
    <property type="term" value="C:cytosol"/>
    <property type="evidence" value="ECO:0007669"/>
    <property type="project" value="TreeGrafter"/>
</dbReference>
<evidence type="ECO:0000256" key="1">
    <source>
        <dbReference type="ARBA" id="ARBA00023125"/>
    </source>
</evidence>
<dbReference type="HAMAP" id="MF_00274">
    <property type="entry name" value="DNA_YbaB_EbfC"/>
    <property type="match status" value="1"/>
</dbReference>
<dbReference type="PANTHER" id="PTHR33449">
    <property type="entry name" value="NUCLEOID-ASSOCIATED PROTEIN YBAB"/>
    <property type="match status" value="1"/>
</dbReference>
<comment type="subunit">
    <text evidence="2">Homodimer.</text>
</comment>
<sequence length="107" mass="11382">MFDKLFEAQKKAEEVKKRLETISVTGEAENGAIKVIATAGKTIKSIAIADDFYTSTDKEALEELIALAVNKALEQAEKISQAETAAMTQEMLGSMGGLGALGNLFGK</sequence>
<name>A0A5C0VIK7_9SPHI</name>
<gene>
    <name evidence="3" type="ORF">FYC62_12320</name>
</gene>
<keyword evidence="4" id="KW-1185">Reference proteome</keyword>
<dbReference type="GO" id="GO:0043590">
    <property type="term" value="C:bacterial nucleoid"/>
    <property type="evidence" value="ECO:0007669"/>
    <property type="project" value="UniProtKB-UniRule"/>
</dbReference>
<organism evidence="3 4">
    <name type="scientific">Pedobacter aquae</name>
    <dbReference type="NCBI Taxonomy" id="2605747"/>
    <lineage>
        <taxon>Bacteria</taxon>
        <taxon>Pseudomonadati</taxon>
        <taxon>Bacteroidota</taxon>
        <taxon>Sphingobacteriia</taxon>
        <taxon>Sphingobacteriales</taxon>
        <taxon>Sphingobacteriaceae</taxon>
        <taxon>Pedobacter</taxon>
    </lineage>
</organism>
<dbReference type="PANTHER" id="PTHR33449:SF1">
    <property type="entry name" value="NUCLEOID-ASSOCIATED PROTEIN YBAB"/>
    <property type="match status" value="1"/>
</dbReference>
<dbReference type="Gene3D" id="3.30.1310.10">
    <property type="entry name" value="Nucleoid-associated protein YbaB-like domain"/>
    <property type="match status" value="1"/>
</dbReference>
<evidence type="ECO:0000313" key="4">
    <source>
        <dbReference type="Proteomes" id="UP000323653"/>
    </source>
</evidence>
<dbReference type="EMBL" id="CP043329">
    <property type="protein sequence ID" value="QEK52346.1"/>
    <property type="molecule type" value="Genomic_DNA"/>
</dbReference>
<comment type="subcellular location">
    <subcellularLocation>
        <location evidence="2">Cytoplasm</location>
        <location evidence="2">Nucleoid</location>
    </subcellularLocation>
</comment>
<keyword evidence="2" id="KW-0963">Cytoplasm</keyword>
<dbReference type="InterPro" id="IPR004401">
    <property type="entry name" value="YbaB/EbfC"/>
</dbReference>
<comment type="similarity">
    <text evidence="2">Belongs to the YbaB/EbfC family.</text>
</comment>
<dbReference type="SUPFAM" id="SSF82607">
    <property type="entry name" value="YbaB-like"/>
    <property type="match status" value="1"/>
</dbReference>
<protein>
    <recommendedName>
        <fullName evidence="2">Nucleoid-associated protein FYC62_12320</fullName>
    </recommendedName>
</protein>
<keyword evidence="1 2" id="KW-0238">DNA-binding</keyword>